<organism evidence="10 11">
    <name type="scientific">Lates calcarifer</name>
    <name type="common">Barramundi</name>
    <name type="synonym">Holocentrus calcarifer</name>
    <dbReference type="NCBI Taxonomy" id="8187"/>
    <lineage>
        <taxon>Eukaryota</taxon>
        <taxon>Metazoa</taxon>
        <taxon>Chordata</taxon>
        <taxon>Craniata</taxon>
        <taxon>Vertebrata</taxon>
        <taxon>Euteleostomi</taxon>
        <taxon>Actinopterygii</taxon>
        <taxon>Neopterygii</taxon>
        <taxon>Teleostei</taxon>
        <taxon>Neoteleostei</taxon>
        <taxon>Acanthomorphata</taxon>
        <taxon>Carangaria</taxon>
        <taxon>Carangaria incertae sedis</taxon>
        <taxon>Centropomidae</taxon>
        <taxon>Lates</taxon>
    </lineage>
</organism>
<evidence type="ECO:0000256" key="3">
    <source>
        <dbReference type="ARBA" id="ARBA00022729"/>
    </source>
</evidence>
<dbReference type="InterPro" id="IPR057615">
    <property type="entry name" value="Ig_VWA7"/>
</dbReference>
<feature type="domain" description="Hemicentin/VWA7 galactose-binding" evidence="6">
    <location>
        <begin position="492"/>
        <end position="586"/>
    </location>
</feature>
<feature type="domain" description="Hemicentin-1-like von Willebrand factor A" evidence="8">
    <location>
        <begin position="301"/>
        <end position="473"/>
    </location>
</feature>
<dbReference type="GO" id="GO:0005576">
    <property type="term" value="C:extracellular region"/>
    <property type="evidence" value="ECO:0007669"/>
    <property type="project" value="UniProtKB-SubCell"/>
</dbReference>
<dbReference type="Pfam" id="PF23619">
    <property type="entry name" value="Ig_VWA7"/>
    <property type="match status" value="1"/>
</dbReference>
<dbReference type="Gene3D" id="3.40.50.410">
    <property type="entry name" value="von Willebrand factor, type A domain"/>
    <property type="match status" value="1"/>
</dbReference>
<dbReference type="InterPro" id="IPR056861">
    <property type="entry name" value="HMCN1-like_VWA"/>
</dbReference>
<sequence>MSSKLALLCLLLLFTGAQGFGLFPGKSLNHMDITERAILNATVQACRSLAQAEGIGFTFPPQPFTAQGVAAACSAPKSSKSFRQAIQKVIFWNVRVDLRYALNASFHFDEESFIEGRRIITVGIQAVKASNKKENFEAARQNLGQCLHPLQDFYSHSNWVELGNQFPNPNLIRSDTSIGNIADKSRATCRNCDGKDCRNNILEDIIAEGILTSGYFGVVPFVSTKPKGKCSHGGAVDQTSTIQPKGGINKDTVDSSHGFLHSEAANMAIAATSALLEDIRRAAGDKPFLQMMGISRGSNKALCFVIDTTGSMADDIATVSNVTASIINSKVGTEDEPSVYILVPFNDPGFGPLKKTTDPEVFKNTINSLSAAGGGDVPEMSLSALQLALAGAPSSSEIFLFTDAPAKDAHLKSTIIALIERTETVVNFMITTSTATNRLRRSEQQHTRIAAADAQLYRDLAQTSGGQAIEVTKSELLEASSIITDSSSSSLVTLLQATRNQADNFLFIVDETVTNVRIYITGSSITFTLISPTGESQQSSDTTGSLITSSQSVGNFQTLRIIKQVGQWEIKMVSTNPYSLKVIGQSPIDFLFDFVEVSQGVFTGFDVLETRPKAGVNGSLLVSLTGSDSATLTEVTLVESAGTGEVKGVVEPQGSGNFLVQFEQMPSVPFVVRVKGRYDSDTGTRIVFQRQSSTTFRASNLTITTVSNSILVPGTPFSVAFTVMTSGMGGNLTIQATNSQSFDSTFPTTLFLESGNSTNGTVTLSAPLNTQSGTDVTLTIEAEAPGGADTNYIVLRFTVVNPVTDFIPPECKLISLQSNCSENCSLSTSWELSVWVTDGAEGVGVERVTLRQGNGTVNTSLDAGNENITLVSYSASCCSPEMELLVVDRVGNVGSCPYSYREGSQAALSMATRVTQSLFLCLNMVVLGLLILTESCVQ</sequence>
<dbReference type="RefSeq" id="XP_018547039.1">
    <property type="nucleotide sequence ID" value="XM_018691523.2"/>
</dbReference>
<evidence type="ECO:0000259" key="8">
    <source>
        <dbReference type="Pfam" id="PF25106"/>
    </source>
</evidence>
<comment type="subcellular location">
    <subcellularLocation>
        <location evidence="1">Secreted</location>
    </subcellularLocation>
</comment>
<feature type="chain" id="PRO_5044709059" evidence="5">
    <location>
        <begin position="20"/>
        <end position="938"/>
    </location>
</feature>
<dbReference type="Pfam" id="PF23560">
    <property type="entry name" value="GBD_Hemicentin"/>
    <property type="match status" value="1"/>
</dbReference>
<keyword evidence="3 5" id="KW-0732">Signal</keyword>
<evidence type="ECO:0000256" key="5">
    <source>
        <dbReference type="SAM" id="SignalP"/>
    </source>
</evidence>
<evidence type="ECO:0000256" key="2">
    <source>
        <dbReference type="ARBA" id="ARBA00022525"/>
    </source>
</evidence>
<dbReference type="RefSeq" id="XP_018547041.1">
    <property type="nucleotide sequence ID" value="XM_018691525.2"/>
</dbReference>
<dbReference type="Pfam" id="PF25107">
    <property type="entry name" value="VWA7_N"/>
    <property type="match status" value="1"/>
</dbReference>
<dbReference type="PANTHER" id="PTHR14905:SF18">
    <property type="entry name" value="VON WILLEBRAND FACTOR A DOMAIN-CONTAINING 10, TANDEM DUPLICATE 1-RELATED"/>
    <property type="match status" value="1"/>
</dbReference>
<accession>A0AAJ7Q546</accession>
<dbReference type="SUPFAM" id="SSF53300">
    <property type="entry name" value="vWA-like"/>
    <property type="match status" value="1"/>
</dbReference>
<feature type="signal peptide" evidence="5">
    <location>
        <begin position="1"/>
        <end position="19"/>
    </location>
</feature>
<dbReference type="Pfam" id="PF25106">
    <property type="entry name" value="VWA_4"/>
    <property type="match status" value="1"/>
</dbReference>
<gene>
    <name evidence="11 12" type="primary">LOC108893467</name>
</gene>
<keyword evidence="2" id="KW-0964">Secreted</keyword>
<dbReference type="InterPro" id="IPR036465">
    <property type="entry name" value="vWFA_dom_sf"/>
</dbReference>
<evidence type="ECO:0000313" key="11">
    <source>
        <dbReference type="RefSeq" id="XP_018547039.1"/>
    </source>
</evidence>
<keyword evidence="4" id="KW-0325">Glycoprotein</keyword>
<dbReference type="InterPro" id="IPR052577">
    <property type="entry name" value="VWA7"/>
</dbReference>
<dbReference type="InterPro" id="IPR056862">
    <property type="entry name" value="VWA7_N"/>
</dbReference>
<evidence type="ECO:0000256" key="4">
    <source>
        <dbReference type="ARBA" id="ARBA00023180"/>
    </source>
</evidence>
<evidence type="ECO:0000259" key="6">
    <source>
        <dbReference type="Pfam" id="PF23560"/>
    </source>
</evidence>
<evidence type="ECO:0000313" key="12">
    <source>
        <dbReference type="RefSeq" id="XP_018547041.1"/>
    </source>
</evidence>
<feature type="domain" description="VWA7 N-terminal" evidence="9">
    <location>
        <begin position="65"/>
        <end position="289"/>
    </location>
</feature>
<evidence type="ECO:0000259" key="9">
    <source>
        <dbReference type="Pfam" id="PF25107"/>
    </source>
</evidence>
<proteinExistence type="predicted"/>
<reference evidence="11 12" key="1">
    <citation type="submission" date="2025-04" db="UniProtKB">
        <authorList>
            <consortium name="RefSeq"/>
        </authorList>
    </citation>
    <scope>IDENTIFICATION</scope>
    <source>
        <tissue evidence="11 12">Brain</tissue>
    </source>
</reference>
<dbReference type="InterPro" id="IPR056475">
    <property type="entry name" value="GBD_Hemicentin/VWA7"/>
</dbReference>
<dbReference type="KEGG" id="lcf:108893467"/>
<evidence type="ECO:0000313" key="10">
    <source>
        <dbReference type="Proteomes" id="UP000694890"/>
    </source>
</evidence>
<evidence type="ECO:0000256" key="1">
    <source>
        <dbReference type="ARBA" id="ARBA00004613"/>
    </source>
</evidence>
<dbReference type="GeneID" id="108893467"/>
<feature type="domain" description="VWA7 Ig-like" evidence="7">
    <location>
        <begin position="701"/>
        <end position="800"/>
    </location>
</feature>
<dbReference type="PANTHER" id="PTHR14905">
    <property type="entry name" value="NG37"/>
    <property type="match status" value="1"/>
</dbReference>
<name>A0AAJ7Q546_LATCA</name>
<evidence type="ECO:0000259" key="7">
    <source>
        <dbReference type="Pfam" id="PF23619"/>
    </source>
</evidence>
<dbReference type="Proteomes" id="UP000694890">
    <property type="component" value="Linkage group LG20"/>
</dbReference>
<dbReference type="AlphaFoldDB" id="A0AAJ7Q546"/>
<protein>
    <submittedName>
        <fullName evidence="11 12">von Willebrand factor A domain-containing protein 7</fullName>
    </submittedName>
</protein>